<dbReference type="InterPro" id="IPR003598">
    <property type="entry name" value="Ig_sub2"/>
</dbReference>
<dbReference type="SMART" id="SM00409">
    <property type="entry name" value="IG"/>
    <property type="match status" value="6"/>
</dbReference>
<feature type="domain" description="Fibronectin type-III" evidence="5">
    <location>
        <begin position="1761"/>
        <end position="1857"/>
    </location>
</feature>
<sequence length="1873" mass="213637">NVHKDDSKKAPEVKAKPTEEKPKDEIKKDDSKKAPEVKAKPTEEKPKDEIKKDDSKKALDVKAKPTDEKNLDEVKNDVVDVSMMSKEDKEIPTDRKYNDEVYKDFVDLSDAIIDLNTKPKDDKQKVDSEDIIIEQKLVEKVKKTKSKDSRDVSKKKSKIKDKSSNEKGKTETSNDKEKNLVNNIDVVEYIDIEDKKYNGIINEEDSNYTSELSSDGTADNDVNETIKIKELGVENDKTVNQPESDKSKETNFDFVINDNIVIDDKDLNFINKFDKKLSKEEILEDYNDYEEVEIKIKKRQPRRGFALRPSSKIYGKRGDTITLECELYHEDDIVSWKYNNSCISDFRMTIKDMPYFSKLIFKDVLPSDSNSIVEYTTNDGENDISYQSCLQIDEIPIDFVKYLERKYNGEENGSIEISVELTYATDNFNWFINKHKIIESEKYKLSVINNIYILHIGNLKYDDCGLIEFVVNNGPSCCGNLEIYGKPIIIDKMNNERNITGDIDDSITHTWNIQSHPEPDCEVYFNDNIIDLGIRFNVEVFDNKILLTKRNASRKDNGEYKLRVFNKYGEDYDIFHIFINDVPLPPSSLYLNSIENESIIISWSLPENSDESTILGYVIEIKEADRRVFKKVGQTSGNDLEYIIENLDINTEYLIRVAAKNKYGISEFTEPIMARTNSPYKAPIITSSPIIKNIINNSCELEWEECTDNGGSEIYCYDVFGNENDKEWFKINSSPIFTCNFIVRGLKYSDDENLINYKFKIEATNGAGMTSKCDLVSETITMSKKISKPKKITNVPVVTIVSCDSVTVDWICSESPEDCPSYIVYYKNEDSGTDTWKSIKATSPPVLINELKEGISYIFKVCGENNEGEGECSEICKSVRMLANESPLFTKMLRNVSIAKKSSLQLECHAIGEPSPSYIWYHNNDEIIPSETNDYEILIEGFSTTLKVDRIKEKHSGEYKCIAINEHGEDETKCKLSVVEVRAHFVSTFPEFITIEEGSTFELVCELSDDDACVTWFKNGKRINESAIAKYDIIVDGPFRILRVKEATIFDSCDYTCVTSEGRRAMGEVEVFEKPPYIEIGPQDYTVTSFGETVKLSCITSAPARVVKWYKNGKEVWPQSGKIFMNKEDCLCYLDIYDFNERDIGEYNVVIGSDCDDISAPAHINMLVQPEIKIISYNGDSEIHVGKDLFIQVEINGVPKPKLLVTLNNENIKLLGGKIEEYENEATIRLTHLERMHNGILKLIAENDVGIEEKGSIINVIDIPSPPTNLRISDIRSTKVKLTWEYPKDDGGCQIDYLLVERKTAEHTRWRVIHRLKSFKEQYLVEDLYPDVIYAFRIVAVNDVGRSDSSNVVDCITLDDDSEDVSLIETFIVDQFLQPPNRPNIVTNGFFAEVLWDEIILADEYVVERKEEDDQLWIELCVTDKCHYQDRSCRSTGRYFYRISSKSGNKRSLPGEETEFVFLLPVKVSEKDDSSDNQISENTDNMENEQGVIINDTINKNENNDIDISQIESKDDTKLLKEEPKINIESTNEEPKTDVVKKKKVVKKLKKKKEVVEEGKSLVKEEEIKEVAPVDTEKLEVFENETSIVVESGCNTKLISYLKSGTPIDSKWYKNDQEKTPDCYVTFDKESIYSIKKASEIDCGVYKCVWYDSSTTIEQTFNVSIKGVPTLDICNSTVEIKSGTSGKLYANYNGCPEPKISWFFNDKEIGPNNLIKIVTKTGESTLLINDALEEYAGIYTVNATNEHGSVDKQIQLNIYGPPSSPTGPLVVTKRDENSVTLSWNQPTSDGGSTILGYCVEKKETTKSSWIFVDRTTQTNFTIKELKNNVKYDYRVSAENKFGTGSYLESSTNIIDNNEKESSNDKKKLKKTKV</sequence>
<dbReference type="SMART" id="SM00408">
    <property type="entry name" value="IGc2"/>
    <property type="match status" value="4"/>
</dbReference>
<dbReference type="PROSITE" id="PS50853">
    <property type="entry name" value="FN3"/>
    <property type="match status" value="4"/>
</dbReference>
<dbReference type="STRING" id="174720.A0A0N5B5S6"/>
<dbReference type="InterPro" id="IPR013098">
    <property type="entry name" value="Ig_I-set"/>
</dbReference>
<dbReference type="PROSITE" id="PS50835">
    <property type="entry name" value="IG_LIKE"/>
    <property type="match status" value="5"/>
</dbReference>
<feature type="domain" description="Fibronectin type-III" evidence="5">
    <location>
        <begin position="585"/>
        <end position="679"/>
    </location>
</feature>
<dbReference type="CDD" id="cd00063">
    <property type="entry name" value="FN3"/>
    <property type="match status" value="5"/>
</dbReference>
<evidence type="ECO:0000313" key="6">
    <source>
        <dbReference type="Proteomes" id="UP000046392"/>
    </source>
</evidence>
<dbReference type="FunFam" id="2.60.40.10:FF:000107">
    <property type="entry name" value="Myosin, light chain kinase a"/>
    <property type="match status" value="1"/>
</dbReference>
<dbReference type="WBParaSite" id="SPAL_0000142100.1">
    <property type="protein sequence ID" value="SPAL_0000142100.1"/>
    <property type="gene ID" value="SPAL_0000142100"/>
</dbReference>
<dbReference type="InterPro" id="IPR003961">
    <property type="entry name" value="FN3_dom"/>
</dbReference>
<organism evidence="6 7">
    <name type="scientific">Strongyloides papillosus</name>
    <name type="common">Intestinal threadworm</name>
    <dbReference type="NCBI Taxonomy" id="174720"/>
    <lineage>
        <taxon>Eukaryota</taxon>
        <taxon>Metazoa</taxon>
        <taxon>Ecdysozoa</taxon>
        <taxon>Nematoda</taxon>
        <taxon>Chromadorea</taxon>
        <taxon>Rhabditida</taxon>
        <taxon>Tylenchina</taxon>
        <taxon>Panagrolaimomorpha</taxon>
        <taxon>Strongyloidoidea</taxon>
        <taxon>Strongyloididae</taxon>
        <taxon>Strongyloides</taxon>
    </lineage>
</organism>
<evidence type="ECO:0000256" key="2">
    <source>
        <dbReference type="ARBA" id="ARBA00023319"/>
    </source>
</evidence>
<feature type="domain" description="Fibronectin type-III" evidence="5">
    <location>
        <begin position="791"/>
        <end position="884"/>
    </location>
</feature>
<evidence type="ECO:0000313" key="7">
    <source>
        <dbReference type="WBParaSite" id="SPAL_0000142100.1"/>
    </source>
</evidence>
<feature type="region of interest" description="Disordered" evidence="3">
    <location>
        <begin position="142"/>
        <end position="175"/>
    </location>
</feature>
<dbReference type="InterPro" id="IPR036179">
    <property type="entry name" value="Ig-like_dom_sf"/>
</dbReference>
<dbReference type="InterPro" id="IPR007110">
    <property type="entry name" value="Ig-like_dom"/>
</dbReference>
<keyword evidence="2" id="KW-0393">Immunoglobulin domain</keyword>
<protein>
    <submittedName>
        <fullName evidence="7">Ig-like domain-containing protein</fullName>
    </submittedName>
</protein>
<keyword evidence="6" id="KW-1185">Reference proteome</keyword>
<dbReference type="SUPFAM" id="SSF48726">
    <property type="entry name" value="Immunoglobulin"/>
    <property type="match status" value="8"/>
</dbReference>
<dbReference type="GO" id="GO:0030017">
    <property type="term" value="C:sarcomere"/>
    <property type="evidence" value="ECO:0007669"/>
    <property type="project" value="UniProtKB-ARBA"/>
</dbReference>
<feature type="domain" description="Ig-like" evidence="4">
    <location>
        <begin position="1573"/>
        <end position="1664"/>
    </location>
</feature>
<feature type="domain" description="Fibronectin type-III" evidence="5">
    <location>
        <begin position="1266"/>
        <end position="1361"/>
    </location>
</feature>
<dbReference type="InterPro" id="IPR003599">
    <property type="entry name" value="Ig_sub"/>
</dbReference>
<dbReference type="SUPFAM" id="SSF49265">
    <property type="entry name" value="Fibronectin type III"/>
    <property type="match status" value="4"/>
</dbReference>
<dbReference type="PRINTS" id="PR00014">
    <property type="entry name" value="FNTYPEIII"/>
</dbReference>
<dbReference type="Pfam" id="PF00041">
    <property type="entry name" value="fn3"/>
    <property type="match status" value="4"/>
</dbReference>
<dbReference type="PANTHER" id="PTHR13817:SF151">
    <property type="entry name" value="TITIN"/>
    <property type="match status" value="1"/>
</dbReference>
<proteinExistence type="predicted"/>
<reference evidence="7" key="1">
    <citation type="submission" date="2017-02" db="UniProtKB">
        <authorList>
            <consortium name="WormBaseParasite"/>
        </authorList>
    </citation>
    <scope>IDENTIFICATION</scope>
</reference>
<keyword evidence="1" id="KW-0677">Repeat</keyword>
<feature type="domain" description="Ig-like" evidence="4">
    <location>
        <begin position="887"/>
        <end position="977"/>
    </location>
</feature>
<evidence type="ECO:0000259" key="4">
    <source>
        <dbReference type="PROSITE" id="PS50835"/>
    </source>
</evidence>
<name>A0A0N5B5S6_STREA</name>
<evidence type="ECO:0000259" key="5">
    <source>
        <dbReference type="PROSITE" id="PS50853"/>
    </source>
</evidence>
<dbReference type="CDD" id="cd00096">
    <property type="entry name" value="Ig"/>
    <property type="match status" value="1"/>
</dbReference>
<feature type="domain" description="Ig-like" evidence="4">
    <location>
        <begin position="984"/>
        <end position="1070"/>
    </location>
</feature>
<feature type="region of interest" description="Disordered" evidence="3">
    <location>
        <begin position="1"/>
        <end position="73"/>
    </location>
</feature>
<dbReference type="InterPro" id="IPR013783">
    <property type="entry name" value="Ig-like_fold"/>
</dbReference>
<dbReference type="Pfam" id="PF07679">
    <property type="entry name" value="I-set"/>
    <property type="match status" value="4"/>
</dbReference>
<accession>A0A0N5B5S6</accession>
<dbReference type="InterPro" id="IPR036116">
    <property type="entry name" value="FN3_sf"/>
</dbReference>
<evidence type="ECO:0000256" key="1">
    <source>
        <dbReference type="ARBA" id="ARBA00022737"/>
    </source>
</evidence>
<dbReference type="Gene3D" id="2.60.40.10">
    <property type="entry name" value="Immunoglobulins"/>
    <property type="match status" value="13"/>
</dbReference>
<dbReference type="InterPro" id="IPR050964">
    <property type="entry name" value="Striated_Muscle_Regulatory"/>
</dbReference>
<evidence type="ECO:0000256" key="3">
    <source>
        <dbReference type="SAM" id="MobiDB-lite"/>
    </source>
</evidence>
<feature type="domain" description="Ig-like" evidence="4">
    <location>
        <begin position="1669"/>
        <end position="1757"/>
    </location>
</feature>
<dbReference type="FunFam" id="2.60.40.10:FF:000056">
    <property type="entry name" value="twitchin isoform X4"/>
    <property type="match status" value="1"/>
</dbReference>
<dbReference type="Proteomes" id="UP000046392">
    <property type="component" value="Unplaced"/>
</dbReference>
<dbReference type="PANTHER" id="PTHR13817">
    <property type="entry name" value="TITIN"/>
    <property type="match status" value="1"/>
</dbReference>
<feature type="domain" description="Ig-like" evidence="4">
    <location>
        <begin position="1076"/>
        <end position="1165"/>
    </location>
</feature>
<dbReference type="SMART" id="SM00060">
    <property type="entry name" value="FN3"/>
    <property type="match status" value="5"/>
</dbReference>